<organism evidence="3 4">
    <name type="scientific">Actinoallomurus acaciae</name>
    <dbReference type="NCBI Taxonomy" id="502577"/>
    <lineage>
        <taxon>Bacteria</taxon>
        <taxon>Bacillati</taxon>
        <taxon>Actinomycetota</taxon>
        <taxon>Actinomycetes</taxon>
        <taxon>Streptosporangiales</taxon>
        <taxon>Thermomonosporaceae</taxon>
        <taxon>Actinoallomurus</taxon>
    </lineage>
</organism>
<evidence type="ECO:0000313" key="4">
    <source>
        <dbReference type="Proteomes" id="UP001589627"/>
    </source>
</evidence>
<feature type="transmembrane region" description="Helical" evidence="2">
    <location>
        <begin position="205"/>
        <end position="222"/>
    </location>
</feature>
<feature type="compositionally biased region" description="Basic and acidic residues" evidence="1">
    <location>
        <begin position="1"/>
        <end position="13"/>
    </location>
</feature>
<feature type="transmembrane region" description="Helical" evidence="2">
    <location>
        <begin position="44"/>
        <end position="67"/>
    </location>
</feature>
<keyword evidence="2" id="KW-1133">Transmembrane helix</keyword>
<keyword evidence="2" id="KW-0812">Transmembrane</keyword>
<keyword evidence="4" id="KW-1185">Reference proteome</keyword>
<evidence type="ECO:0000313" key="3">
    <source>
        <dbReference type="EMBL" id="MFB9838440.1"/>
    </source>
</evidence>
<reference evidence="3 4" key="1">
    <citation type="submission" date="2024-09" db="EMBL/GenBank/DDBJ databases">
        <authorList>
            <person name="Sun Q."/>
            <person name="Mori K."/>
        </authorList>
    </citation>
    <scope>NUCLEOTIDE SEQUENCE [LARGE SCALE GENOMIC DNA]</scope>
    <source>
        <strain evidence="3 4">TBRC 0563</strain>
    </source>
</reference>
<sequence length="281" mass="28779">MIELRAPRERDAHSGTGGPPSGRAGTLGAVRAEWIKIRTLRSTVWTVLTTVSLALGFAALLSLAGARTYVGEAPADQAAFDPAATSLSWYIVAQLAISVLGVLAITSEYATGMIASSLTAVPRRARLLTAKVIVPTAVSLAVGEVCGFGGFLVGQAMLAGQGAPHVTLGDPGVLRAVVGAGLYLGVVGLLGVAVGTLVRATAGSLVIMVTVTLLVPAFTSALPDSWARVVGMFWPTMAGEQIMHVRHEAHVLGPWTGFGLLCAVVAGVLAVAYAAFQVRDA</sequence>
<dbReference type="EMBL" id="JBHLZP010000514">
    <property type="protein sequence ID" value="MFB9838440.1"/>
    <property type="molecule type" value="Genomic_DNA"/>
</dbReference>
<evidence type="ECO:0000256" key="1">
    <source>
        <dbReference type="SAM" id="MobiDB-lite"/>
    </source>
</evidence>
<feature type="region of interest" description="Disordered" evidence="1">
    <location>
        <begin position="1"/>
        <end position="25"/>
    </location>
</feature>
<proteinExistence type="predicted"/>
<keyword evidence="2" id="KW-0472">Membrane</keyword>
<evidence type="ECO:0000256" key="2">
    <source>
        <dbReference type="SAM" id="Phobius"/>
    </source>
</evidence>
<feature type="transmembrane region" description="Helical" evidence="2">
    <location>
        <begin position="132"/>
        <end position="153"/>
    </location>
</feature>
<feature type="transmembrane region" description="Helical" evidence="2">
    <location>
        <begin position="173"/>
        <end position="198"/>
    </location>
</feature>
<dbReference type="Proteomes" id="UP001589627">
    <property type="component" value="Unassembled WGS sequence"/>
</dbReference>
<protein>
    <submittedName>
        <fullName evidence="3">ABC transporter permease</fullName>
    </submittedName>
</protein>
<accession>A0ABV5YTP4</accession>
<feature type="transmembrane region" description="Helical" evidence="2">
    <location>
        <begin position="87"/>
        <end position="111"/>
    </location>
</feature>
<name>A0ABV5YTP4_9ACTN</name>
<gene>
    <name evidence="3" type="ORF">ACFFNX_40455</name>
</gene>
<comment type="caution">
    <text evidence="3">The sequence shown here is derived from an EMBL/GenBank/DDBJ whole genome shotgun (WGS) entry which is preliminary data.</text>
</comment>
<dbReference type="RefSeq" id="WP_378211480.1">
    <property type="nucleotide sequence ID" value="NZ_JBHLZP010000514.1"/>
</dbReference>
<feature type="transmembrane region" description="Helical" evidence="2">
    <location>
        <begin position="255"/>
        <end position="276"/>
    </location>
</feature>